<keyword evidence="2" id="KW-1185">Reference proteome</keyword>
<accession>A0ABQ7IRA8</accession>
<proteinExistence type="predicted"/>
<name>A0ABQ7IRA8_9HELO</name>
<protein>
    <submittedName>
        <fullName evidence="1">Uncharacterized protein</fullName>
    </submittedName>
</protein>
<gene>
    <name evidence="1" type="ORF">EAE98_004563</name>
</gene>
<evidence type="ECO:0000313" key="2">
    <source>
        <dbReference type="Proteomes" id="UP000783213"/>
    </source>
</evidence>
<dbReference type="GeneID" id="62231337"/>
<sequence>MNCGKCIGTEENPEIVDNDVQSIPNSTRNCIRVLGSAEMANLEAINTQYRRVQKFWRNSGQAKLEMLGFL</sequence>
<organism evidence="1 2">
    <name type="scientific">Botrytis deweyae</name>
    <dbReference type="NCBI Taxonomy" id="2478750"/>
    <lineage>
        <taxon>Eukaryota</taxon>
        <taxon>Fungi</taxon>
        <taxon>Dikarya</taxon>
        <taxon>Ascomycota</taxon>
        <taxon>Pezizomycotina</taxon>
        <taxon>Leotiomycetes</taxon>
        <taxon>Helotiales</taxon>
        <taxon>Sclerotiniaceae</taxon>
        <taxon>Botrytis</taxon>
    </lineage>
</organism>
<dbReference type="RefSeq" id="XP_038811719.1">
    <property type="nucleotide sequence ID" value="XM_038952183.1"/>
</dbReference>
<dbReference type="EMBL" id="RCSX01000008">
    <property type="protein sequence ID" value="KAF7931827.1"/>
    <property type="molecule type" value="Genomic_DNA"/>
</dbReference>
<reference evidence="1 2" key="1">
    <citation type="journal article" date="2020" name="Genome Biol. Evol.">
        <title>Comparative genomics of Sclerotiniaceae.</title>
        <authorList>
            <person name="Valero Jimenez C.A."/>
            <person name="Steentjes M."/>
            <person name="Scholten O.E."/>
            <person name="Van Kan J.A.L."/>
        </authorList>
    </citation>
    <scope>NUCLEOTIDE SEQUENCE [LARGE SCALE GENOMIC DNA]</scope>
    <source>
        <strain evidence="1 2">B1</strain>
    </source>
</reference>
<dbReference type="Proteomes" id="UP000783213">
    <property type="component" value="Unassembled WGS sequence"/>
</dbReference>
<evidence type="ECO:0000313" key="1">
    <source>
        <dbReference type="EMBL" id="KAF7931827.1"/>
    </source>
</evidence>
<comment type="caution">
    <text evidence="1">The sequence shown here is derived from an EMBL/GenBank/DDBJ whole genome shotgun (WGS) entry which is preliminary data.</text>
</comment>